<dbReference type="InterPro" id="IPR045095">
    <property type="entry name" value="ACDP"/>
</dbReference>
<evidence type="ECO:0000256" key="4">
    <source>
        <dbReference type="ARBA" id="ARBA00022989"/>
    </source>
</evidence>
<dbReference type="FunFam" id="3.10.580.10:FF:000006">
    <property type="entry name" value="DUF21 and CBS domain protein"/>
    <property type="match status" value="1"/>
</dbReference>
<comment type="subcellular location">
    <subcellularLocation>
        <location evidence="1">Membrane</location>
        <topology evidence="1">Multi-pass membrane protein</topology>
    </subcellularLocation>
</comment>
<evidence type="ECO:0008006" key="13">
    <source>
        <dbReference type="Google" id="ProtNLM"/>
    </source>
</evidence>
<dbReference type="InterPro" id="IPR046342">
    <property type="entry name" value="CBS_dom_sf"/>
</dbReference>
<keyword evidence="4 7" id="KW-1133">Transmembrane helix</keyword>
<evidence type="ECO:0000256" key="2">
    <source>
        <dbReference type="ARBA" id="ARBA00022692"/>
    </source>
</evidence>
<protein>
    <recommendedName>
        <fullName evidence="13">CNNM transmembrane domain-containing protein</fullName>
    </recommendedName>
</protein>
<proteinExistence type="predicted"/>
<dbReference type="Pfam" id="PF25562">
    <property type="entry name" value="CNBH_CNNM2_C"/>
    <property type="match status" value="1"/>
</dbReference>
<dbReference type="Gene3D" id="3.10.580.10">
    <property type="entry name" value="CBS-domain"/>
    <property type="match status" value="1"/>
</dbReference>
<dbReference type="Pfam" id="PF01595">
    <property type="entry name" value="CNNM"/>
    <property type="match status" value="1"/>
</dbReference>
<gene>
    <name evidence="12" type="ORF">BRAN1462_LOCUS56356</name>
</gene>
<dbReference type="InterPro" id="IPR002550">
    <property type="entry name" value="CNNM"/>
</dbReference>
<evidence type="ECO:0000256" key="5">
    <source>
        <dbReference type="ARBA" id="ARBA00023136"/>
    </source>
</evidence>
<evidence type="ECO:0000259" key="11">
    <source>
        <dbReference type="PROSITE" id="PS51846"/>
    </source>
</evidence>
<dbReference type="GO" id="GO:0010960">
    <property type="term" value="P:magnesium ion homeostasis"/>
    <property type="evidence" value="ECO:0007669"/>
    <property type="project" value="InterPro"/>
</dbReference>
<evidence type="ECO:0000256" key="1">
    <source>
        <dbReference type="ARBA" id="ARBA00004141"/>
    </source>
</evidence>
<sequence length="590" mass="64765">MYLSLPMVAILVALSGLFSGLTLGLLGLDVIGLQIVQRGDDPYLARCAAKIAPVRQKGNMLLCTLLLGNVAVNSALSILMGKLASSVVGFVASTALIVMFGEIIPQASCARYALQIGARTVPLVWCLMYSPLFFITKPVSMALDWVLGREMGTIHSRTELMEMLKLQISLGAVDEAEGEMAKQVAEGALSFRDKKVEEVMTPLEDAYMLSTEVRLGYDTIREIFETGYSRVPVYGQDKHDFRGLLYTKDLMLADPEDEMKIGDFIQIFQRKVETFFKNTKLVEVLSIFKKGGTHMGLVRIPNTKESTNPHFEVVGVLTLEDVVEEILQDEIVDETDVFVDVDNQVKVSDGRAFRELNLGIFNPVWRAKADRLSREEISAISKHLQSNLFNRANGMELQPRALEWLVSSSEVRNMQRETPVGKQEPDKKDILYNIGQAANFCTLILQGKVAAKVGREGFSSELGAFSMLARDALKDDHFAPDFHAFISTKSVRLLMIKNSGFRKALELSRDATACDSALCSLAEEAAGETSRKHGKDRGGLEDSTRLSPAPHGSWAVSPFVTPPRSRSPVTCAPTGCAPTGCTPLKFLGAG</sequence>
<evidence type="ECO:0000313" key="12">
    <source>
        <dbReference type="EMBL" id="CAD9638534.1"/>
    </source>
</evidence>
<dbReference type="PANTHER" id="PTHR12064:SF94">
    <property type="entry name" value="UNEXTENDED PROTEIN"/>
    <property type="match status" value="1"/>
</dbReference>
<dbReference type="PROSITE" id="PS51846">
    <property type="entry name" value="CNNM"/>
    <property type="match status" value="1"/>
</dbReference>
<feature type="transmembrane region" description="Helical" evidence="9">
    <location>
        <begin position="6"/>
        <end position="28"/>
    </location>
</feature>
<feature type="transmembrane region" description="Helical" evidence="9">
    <location>
        <begin position="86"/>
        <end position="104"/>
    </location>
</feature>
<name>A0A6U6UMF9_9DINO</name>
<dbReference type="CDD" id="cd04590">
    <property type="entry name" value="CBS_pair_CorC_HlyC_assoc"/>
    <property type="match status" value="1"/>
</dbReference>
<evidence type="ECO:0000256" key="7">
    <source>
        <dbReference type="PROSITE-ProRule" id="PRU01193"/>
    </source>
</evidence>
<dbReference type="InterPro" id="IPR044751">
    <property type="entry name" value="Ion_transp-like_CBS"/>
</dbReference>
<evidence type="ECO:0000256" key="9">
    <source>
        <dbReference type="SAM" id="Phobius"/>
    </source>
</evidence>
<keyword evidence="3" id="KW-0677">Repeat</keyword>
<accession>A0A6U6UMF9</accession>
<dbReference type="InterPro" id="IPR000644">
    <property type="entry name" value="CBS_dom"/>
</dbReference>
<dbReference type="SUPFAM" id="SSF54631">
    <property type="entry name" value="CBS-domain pair"/>
    <property type="match status" value="1"/>
</dbReference>
<dbReference type="PANTHER" id="PTHR12064">
    <property type="entry name" value="METAL TRANSPORTER CNNM"/>
    <property type="match status" value="1"/>
</dbReference>
<organism evidence="12">
    <name type="scientific">Zooxanthella nutricula</name>
    <dbReference type="NCBI Taxonomy" id="1333877"/>
    <lineage>
        <taxon>Eukaryota</taxon>
        <taxon>Sar</taxon>
        <taxon>Alveolata</taxon>
        <taxon>Dinophyceae</taxon>
        <taxon>Peridiniales</taxon>
        <taxon>Peridiniales incertae sedis</taxon>
        <taxon>Zooxanthella</taxon>
    </lineage>
</organism>
<feature type="transmembrane region" description="Helical" evidence="9">
    <location>
        <begin position="60"/>
        <end position="80"/>
    </location>
</feature>
<reference evidence="12" key="1">
    <citation type="submission" date="2021-01" db="EMBL/GenBank/DDBJ databases">
        <authorList>
            <person name="Corre E."/>
            <person name="Pelletier E."/>
            <person name="Niang G."/>
            <person name="Scheremetjew M."/>
            <person name="Finn R."/>
            <person name="Kale V."/>
            <person name="Holt S."/>
            <person name="Cochrane G."/>
            <person name="Meng A."/>
            <person name="Brown T."/>
            <person name="Cohen L."/>
        </authorList>
    </citation>
    <scope>NUCLEOTIDE SEQUENCE</scope>
    <source>
        <strain evidence="12">RCC3387</strain>
    </source>
</reference>
<feature type="domain" description="CBS" evidence="10">
    <location>
        <begin position="268"/>
        <end position="334"/>
    </location>
</feature>
<evidence type="ECO:0000256" key="3">
    <source>
        <dbReference type="ARBA" id="ARBA00022737"/>
    </source>
</evidence>
<keyword evidence="5 7" id="KW-0472">Membrane</keyword>
<evidence type="ECO:0000256" key="8">
    <source>
        <dbReference type="SAM" id="MobiDB-lite"/>
    </source>
</evidence>
<dbReference type="PROSITE" id="PS51371">
    <property type="entry name" value="CBS"/>
    <property type="match status" value="1"/>
</dbReference>
<dbReference type="GO" id="GO:0016020">
    <property type="term" value="C:membrane"/>
    <property type="evidence" value="ECO:0007669"/>
    <property type="project" value="UniProtKB-SubCell"/>
</dbReference>
<keyword evidence="6" id="KW-0129">CBS domain</keyword>
<feature type="domain" description="CNNM transmembrane" evidence="11">
    <location>
        <begin position="1"/>
        <end position="177"/>
    </location>
</feature>
<feature type="transmembrane region" description="Helical" evidence="9">
    <location>
        <begin position="116"/>
        <end position="135"/>
    </location>
</feature>
<keyword evidence="2 7" id="KW-0812">Transmembrane</keyword>
<dbReference type="EMBL" id="HBGW01088902">
    <property type="protein sequence ID" value="CAD9638534.1"/>
    <property type="molecule type" value="Transcribed_RNA"/>
</dbReference>
<evidence type="ECO:0000256" key="6">
    <source>
        <dbReference type="PROSITE-ProRule" id="PRU00703"/>
    </source>
</evidence>
<dbReference type="AlphaFoldDB" id="A0A6U6UMF9"/>
<feature type="region of interest" description="Disordered" evidence="8">
    <location>
        <begin position="528"/>
        <end position="571"/>
    </location>
</feature>
<evidence type="ECO:0000259" key="10">
    <source>
        <dbReference type="PROSITE" id="PS51371"/>
    </source>
</evidence>